<dbReference type="SMART" id="SM00256">
    <property type="entry name" value="FBOX"/>
    <property type="match status" value="1"/>
</dbReference>
<evidence type="ECO:0000259" key="1">
    <source>
        <dbReference type="PROSITE" id="PS50181"/>
    </source>
</evidence>
<dbReference type="PANTHER" id="PTHR31672">
    <property type="entry name" value="BNACNNG10540D PROTEIN"/>
    <property type="match status" value="1"/>
</dbReference>
<sequence>MSALGEDLLFEVLSRLPAVNLLRYRCVSKSWLALIDSSYFINLHLNKSLNDVKSRKIIAIGRDGNRNNGYCRDFIFYAINFDFGFKIAHVQEIKPPVHYRADWVSFIGSYRFLICIRYSNEKIVLWNPSIRSHRILPFTSVEIEASQCRKYRRYVFSYGFGYDNVIDDHKVVRLVFDRENGDYEVKVYSLKLDTWKNIEKFPLRICRVSMPSFANGSVNWLVLENKSNPTFSLLVLCLRTEVCQSVPLPDGSHLIRLWVDHCFARGHGLQKLMNNKKSDFWTNVRLRHSDSDEGMVPSEIYQHLKWINTKESLQKNLHSKFQSLQKNLHSESIEICAGDTSYWVDSLVRIERSNNKSIISKRASHLVERKARGEKFKKQR</sequence>
<evidence type="ECO:0000313" key="4">
    <source>
        <dbReference type="Proteomes" id="UP001604277"/>
    </source>
</evidence>
<gene>
    <name evidence="2" type="ORF">Fot_12309</name>
    <name evidence="3" type="ORF">Fot_12322</name>
</gene>
<name>A0ABD1WM78_9LAMI</name>
<dbReference type="Pfam" id="PF07734">
    <property type="entry name" value="FBA_1"/>
    <property type="match status" value="1"/>
</dbReference>
<evidence type="ECO:0000313" key="2">
    <source>
        <dbReference type="EMBL" id="KAL2550779.1"/>
    </source>
</evidence>
<dbReference type="InterPro" id="IPR001810">
    <property type="entry name" value="F-box_dom"/>
</dbReference>
<dbReference type="PANTHER" id="PTHR31672:SF13">
    <property type="entry name" value="F-BOX PROTEIN CPR30-LIKE"/>
    <property type="match status" value="1"/>
</dbReference>
<dbReference type="Pfam" id="PF00646">
    <property type="entry name" value="F-box"/>
    <property type="match status" value="1"/>
</dbReference>
<keyword evidence="4" id="KW-1185">Reference proteome</keyword>
<dbReference type="EMBL" id="JBFOLJ010000003">
    <property type="protein sequence ID" value="KAL2550792.1"/>
    <property type="molecule type" value="Genomic_DNA"/>
</dbReference>
<dbReference type="Proteomes" id="UP001604277">
    <property type="component" value="Unassembled WGS sequence"/>
</dbReference>
<dbReference type="InterPro" id="IPR017451">
    <property type="entry name" value="F-box-assoc_interact_dom"/>
</dbReference>
<dbReference type="InterPro" id="IPR050796">
    <property type="entry name" value="SCF_F-box_component"/>
</dbReference>
<dbReference type="SUPFAM" id="SSF81383">
    <property type="entry name" value="F-box domain"/>
    <property type="match status" value="1"/>
</dbReference>
<comment type="caution">
    <text evidence="2">The sequence shown here is derived from an EMBL/GenBank/DDBJ whole genome shotgun (WGS) entry which is preliminary data.</text>
</comment>
<organism evidence="2 4">
    <name type="scientific">Forsythia ovata</name>
    <dbReference type="NCBI Taxonomy" id="205694"/>
    <lineage>
        <taxon>Eukaryota</taxon>
        <taxon>Viridiplantae</taxon>
        <taxon>Streptophyta</taxon>
        <taxon>Embryophyta</taxon>
        <taxon>Tracheophyta</taxon>
        <taxon>Spermatophyta</taxon>
        <taxon>Magnoliopsida</taxon>
        <taxon>eudicotyledons</taxon>
        <taxon>Gunneridae</taxon>
        <taxon>Pentapetalae</taxon>
        <taxon>asterids</taxon>
        <taxon>lamiids</taxon>
        <taxon>Lamiales</taxon>
        <taxon>Oleaceae</taxon>
        <taxon>Forsythieae</taxon>
        <taxon>Forsythia</taxon>
    </lineage>
</organism>
<feature type="domain" description="F-box" evidence="1">
    <location>
        <begin position="1"/>
        <end position="43"/>
    </location>
</feature>
<proteinExistence type="predicted"/>
<dbReference type="PROSITE" id="PS50181">
    <property type="entry name" value="FBOX"/>
    <property type="match status" value="1"/>
</dbReference>
<dbReference type="InterPro" id="IPR006527">
    <property type="entry name" value="F-box-assoc_dom_typ1"/>
</dbReference>
<protein>
    <submittedName>
        <fullName evidence="2">F-box protein CPR30-like</fullName>
    </submittedName>
</protein>
<dbReference type="Gene3D" id="1.20.1280.50">
    <property type="match status" value="1"/>
</dbReference>
<evidence type="ECO:0000313" key="3">
    <source>
        <dbReference type="EMBL" id="KAL2550792.1"/>
    </source>
</evidence>
<reference evidence="2" key="2">
    <citation type="submission" date="2024-07" db="EMBL/GenBank/DDBJ databases">
        <title>Two chromosome-level genome assemblies of Korean endemic species Abeliophyllum distichum and Forsythia ovata (Oleaceae).</title>
        <authorList>
            <person name="Mun J.H."/>
        </authorList>
    </citation>
    <scope>NUCLEOTIDE SEQUENCE</scope>
    <source>
        <strain evidence="2">KNKB202402200001</strain>
        <tissue evidence="2">Leaf</tissue>
    </source>
</reference>
<dbReference type="InterPro" id="IPR036047">
    <property type="entry name" value="F-box-like_dom_sf"/>
</dbReference>
<dbReference type="EMBL" id="JBFOLJ010000003">
    <property type="protein sequence ID" value="KAL2550779.1"/>
    <property type="molecule type" value="Genomic_DNA"/>
</dbReference>
<dbReference type="AlphaFoldDB" id="A0ABD1WM78"/>
<accession>A0ABD1WM78</accession>
<reference evidence="4" key="1">
    <citation type="submission" date="2024-07" db="EMBL/GenBank/DDBJ databases">
        <title>Two chromosome-level genome assemblies of Korean endemic species Abeliophyllum distichum and Forsythia ovata (Oleaceae).</title>
        <authorList>
            <person name="Jang H."/>
        </authorList>
    </citation>
    <scope>NUCLEOTIDE SEQUENCE [LARGE SCALE GENOMIC DNA]</scope>
</reference>
<dbReference type="NCBIfam" id="TIGR01640">
    <property type="entry name" value="F_box_assoc_1"/>
    <property type="match status" value="1"/>
</dbReference>